<keyword evidence="3" id="KW-0812">Transmembrane</keyword>
<evidence type="ECO:0000313" key="4">
    <source>
        <dbReference type="EMBL" id="RAK74438.1"/>
    </source>
</evidence>
<dbReference type="InterPro" id="IPR021765">
    <property type="entry name" value="UstYa-like"/>
</dbReference>
<dbReference type="Pfam" id="PF11807">
    <property type="entry name" value="UstYa"/>
    <property type="match status" value="1"/>
</dbReference>
<comment type="similarity">
    <text evidence="1">Belongs to the ustYa family.</text>
</comment>
<dbReference type="PANTHER" id="PTHR33365:SF12">
    <property type="entry name" value="TAT PATHWAY SIGNAL SEQUENCE"/>
    <property type="match status" value="1"/>
</dbReference>
<protein>
    <submittedName>
        <fullName evidence="4">Uncharacterized protein</fullName>
    </submittedName>
</protein>
<keyword evidence="5" id="KW-1185">Reference proteome</keyword>
<keyword evidence="3" id="KW-1133">Transmembrane helix</keyword>
<feature type="transmembrane region" description="Helical" evidence="3">
    <location>
        <begin position="39"/>
        <end position="58"/>
    </location>
</feature>
<dbReference type="VEuPathDB" id="FungiDB:BO72DRAFT_450695"/>
<reference evidence="4 5" key="1">
    <citation type="submission" date="2018-02" db="EMBL/GenBank/DDBJ databases">
        <title>The genomes of Aspergillus section Nigri reveals drivers in fungal speciation.</title>
        <authorList>
            <consortium name="DOE Joint Genome Institute"/>
            <person name="Vesth T.C."/>
            <person name="Nybo J."/>
            <person name="Theobald S."/>
            <person name="Brandl J."/>
            <person name="Frisvad J.C."/>
            <person name="Nielsen K.F."/>
            <person name="Lyhne E.K."/>
            <person name="Kogle M.E."/>
            <person name="Kuo A."/>
            <person name="Riley R."/>
            <person name="Clum A."/>
            <person name="Nolan M."/>
            <person name="Lipzen A."/>
            <person name="Salamov A."/>
            <person name="Henrissat B."/>
            <person name="Wiebenga A."/>
            <person name="De vries R.P."/>
            <person name="Grigoriev I.V."/>
            <person name="Mortensen U.H."/>
            <person name="Andersen M.R."/>
            <person name="Baker S.E."/>
        </authorList>
    </citation>
    <scope>NUCLEOTIDE SEQUENCE [LARGE SCALE GENOMIC DNA]</scope>
    <source>
        <strain evidence="4 5">CBS 313.89</strain>
    </source>
</reference>
<dbReference type="GeneID" id="63862649"/>
<evidence type="ECO:0000256" key="3">
    <source>
        <dbReference type="SAM" id="Phobius"/>
    </source>
</evidence>
<dbReference type="Proteomes" id="UP000249789">
    <property type="component" value="Unassembled WGS sequence"/>
</dbReference>
<feature type="region of interest" description="Disordered" evidence="2">
    <location>
        <begin position="248"/>
        <end position="267"/>
    </location>
</feature>
<organism evidence="4 5">
    <name type="scientific">Aspergillus fijiensis CBS 313.89</name>
    <dbReference type="NCBI Taxonomy" id="1448319"/>
    <lineage>
        <taxon>Eukaryota</taxon>
        <taxon>Fungi</taxon>
        <taxon>Dikarya</taxon>
        <taxon>Ascomycota</taxon>
        <taxon>Pezizomycotina</taxon>
        <taxon>Eurotiomycetes</taxon>
        <taxon>Eurotiomycetidae</taxon>
        <taxon>Eurotiales</taxon>
        <taxon>Aspergillaceae</taxon>
        <taxon>Aspergillus</taxon>
    </lineage>
</organism>
<sequence length="267" mass="31136">MIKGRTQGRSYSYSRLGFPPGDTSHRFGWRKWCRFPSRLPFLTLMNLTLIIGNAIFYVNSRTWTAAMKNYCPDLPESPLKTGIYYEPSVMDIYAYNPYGGDPRPELEESWDNLMRKSFFRATKDEMIQWGEYGDDSIELENGGYLAYLRVYGELHCMDWLKRQYSREDVRIAKNITEKDRDHCVNVLLQGVRCRADVALSGWFLGADNEHKPLINRTAANHLCVNWNSVESWLAPRALEFRDGVPERSVTPEGHVEHHAMLQRSRYH</sequence>
<dbReference type="RefSeq" id="XP_040798448.1">
    <property type="nucleotide sequence ID" value="XM_040945316.1"/>
</dbReference>
<gene>
    <name evidence="4" type="ORF">BO72DRAFT_450695</name>
</gene>
<dbReference type="OrthoDB" id="3687641at2759"/>
<dbReference type="EMBL" id="KZ824668">
    <property type="protein sequence ID" value="RAK74438.1"/>
    <property type="molecule type" value="Genomic_DNA"/>
</dbReference>
<keyword evidence="3" id="KW-0472">Membrane</keyword>
<evidence type="ECO:0000256" key="2">
    <source>
        <dbReference type="SAM" id="MobiDB-lite"/>
    </source>
</evidence>
<accession>A0A8G1RLP7</accession>
<dbReference type="GO" id="GO:0043386">
    <property type="term" value="P:mycotoxin biosynthetic process"/>
    <property type="evidence" value="ECO:0007669"/>
    <property type="project" value="InterPro"/>
</dbReference>
<evidence type="ECO:0000313" key="5">
    <source>
        <dbReference type="Proteomes" id="UP000249789"/>
    </source>
</evidence>
<dbReference type="AlphaFoldDB" id="A0A8G1RLP7"/>
<dbReference type="PANTHER" id="PTHR33365">
    <property type="entry name" value="YALI0B05434P"/>
    <property type="match status" value="1"/>
</dbReference>
<name>A0A8G1RLP7_9EURO</name>
<evidence type="ECO:0000256" key="1">
    <source>
        <dbReference type="ARBA" id="ARBA00035112"/>
    </source>
</evidence>
<proteinExistence type="inferred from homology"/>